<proteinExistence type="predicted"/>
<dbReference type="Gene3D" id="3.40.630.30">
    <property type="match status" value="1"/>
</dbReference>
<protein>
    <submittedName>
        <fullName evidence="2">GNAT family N-acetyltransferase</fullName>
    </submittedName>
</protein>
<evidence type="ECO:0000313" key="2">
    <source>
        <dbReference type="EMBL" id="MQT01372.1"/>
    </source>
</evidence>
<dbReference type="RefSeq" id="WP_153523194.1">
    <property type="nucleotide sequence ID" value="NZ_JBEPDZ010000002.1"/>
</dbReference>
<dbReference type="SUPFAM" id="SSF55729">
    <property type="entry name" value="Acyl-CoA N-acyltransferases (Nat)"/>
    <property type="match status" value="1"/>
</dbReference>
<organism evidence="2 3">
    <name type="scientific">Streptomyces jumonjinensis</name>
    <dbReference type="NCBI Taxonomy" id="1945"/>
    <lineage>
        <taxon>Bacteria</taxon>
        <taxon>Bacillati</taxon>
        <taxon>Actinomycetota</taxon>
        <taxon>Actinomycetes</taxon>
        <taxon>Kitasatosporales</taxon>
        <taxon>Streptomycetaceae</taxon>
        <taxon>Streptomyces</taxon>
    </lineage>
</organism>
<dbReference type="PROSITE" id="PS51186">
    <property type="entry name" value="GNAT"/>
    <property type="match status" value="1"/>
</dbReference>
<dbReference type="InterPro" id="IPR000182">
    <property type="entry name" value="GNAT_dom"/>
</dbReference>
<dbReference type="OrthoDB" id="4543915at2"/>
<reference evidence="2 3" key="1">
    <citation type="submission" date="2019-05" db="EMBL/GenBank/DDBJ databases">
        <title>Comparative genomics and metabolomics analyses of clavulanic acid producing Streptomyces species provides insight into specialized metabolism and evolution of beta-lactam biosynthetic gene clusters.</title>
        <authorList>
            <person name="Moore M.A."/>
            <person name="Cruz-Morales P."/>
            <person name="Barona Gomez F."/>
            <person name="Kapil T."/>
        </authorList>
    </citation>
    <scope>NUCLEOTIDE SEQUENCE [LARGE SCALE GENOMIC DNA]</scope>
    <source>
        <strain evidence="2 3">NRRL 5741</strain>
    </source>
</reference>
<comment type="caution">
    <text evidence="2">The sequence shown here is derived from an EMBL/GenBank/DDBJ whole genome shotgun (WGS) entry which is preliminary data.</text>
</comment>
<feature type="domain" description="N-acetyltransferase" evidence="1">
    <location>
        <begin position="20"/>
        <end position="163"/>
    </location>
</feature>
<dbReference type="InterPro" id="IPR016181">
    <property type="entry name" value="Acyl_CoA_acyltransferase"/>
</dbReference>
<keyword evidence="3" id="KW-1185">Reference proteome</keyword>
<dbReference type="GO" id="GO:1990189">
    <property type="term" value="F:protein N-terminal-serine acetyltransferase activity"/>
    <property type="evidence" value="ECO:0007669"/>
    <property type="project" value="TreeGrafter"/>
</dbReference>
<dbReference type="CDD" id="cd04301">
    <property type="entry name" value="NAT_SF"/>
    <property type="match status" value="1"/>
</dbReference>
<name>A0A646KGF5_STRJU</name>
<dbReference type="PANTHER" id="PTHR43441">
    <property type="entry name" value="RIBOSOMAL-PROTEIN-SERINE ACETYLTRANSFERASE"/>
    <property type="match status" value="1"/>
</dbReference>
<dbReference type="Pfam" id="PF13302">
    <property type="entry name" value="Acetyltransf_3"/>
    <property type="match status" value="1"/>
</dbReference>
<dbReference type="GO" id="GO:0008999">
    <property type="term" value="F:protein-N-terminal-alanine acetyltransferase activity"/>
    <property type="evidence" value="ECO:0007669"/>
    <property type="project" value="TreeGrafter"/>
</dbReference>
<dbReference type="EMBL" id="VCLA01000121">
    <property type="protein sequence ID" value="MQT01372.1"/>
    <property type="molecule type" value="Genomic_DNA"/>
</dbReference>
<keyword evidence="2" id="KW-0808">Transferase</keyword>
<dbReference type="InterPro" id="IPR051908">
    <property type="entry name" value="Ribosomal_N-acetyltransferase"/>
</dbReference>
<sequence length="167" mass="17982">MSDLLTPRLLLHPLSPSEARRLASREPDDGALWADGYPDAGDVTGARRFLGVCAEHGDPRPFGAYEIRRRGDGRAIGGLGFHGPPDEHATVTIGYGLIPAARGRGYATEALRALLEFARRHGIACVRGDTDLGNVASQRVMVAAGMSPAGEDDRLTYYRITWAGRVE</sequence>
<accession>A0A646KGF5</accession>
<evidence type="ECO:0000313" key="3">
    <source>
        <dbReference type="Proteomes" id="UP000419138"/>
    </source>
</evidence>
<evidence type="ECO:0000259" key="1">
    <source>
        <dbReference type="PROSITE" id="PS51186"/>
    </source>
</evidence>
<dbReference type="GO" id="GO:0005737">
    <property type="term" value="C:cytoplasm"/>
    <property type="evidence" value="ECO:0007669"/>
    <property type="project" value="TreeGrafter"/>
</dbReference>
<dbReference type="AlphaFoldDB" id="A0A646KGF5"/>
<gene>
    <name evidence="2" type="ORF">FF041_14405</name>
</gene>
<dbReference type="Proteomes" id="UP000419138">
    <property type="component" value="Unassembled WGS sequence"/>
</dbReference>
<dbReference type="PANTHER" id="PTHR43441:SF6">
    <property type="entry name" value="N-ACETYLTRANSFERASE DOMAIN-CONTAINING PROTEIN"/>
    <property type="match status" value="1"/>
</dbReference>